<sequence>MSGEGKSKHIAQVLRELDINTGGSGQFTTVHPVSGRMKSVKQFLHSFGANGKSPDRLKFPSEDGPVTTLDVRPDILVSTKKDFPIKNSSLPEAPGIKMATNASGKPFPVICNVRSKDLKASKLATRNEASPPRSNGVRTFRKCTSGISTGVVESESQERTPGHAIKRQPVTLRVSSVPSRQDDLCSGRSLVPPPMVTAALTKRRVDESKVEPEKNIFQDGGTKGQCTYSGVRTLKRAVTERTLLNECATRGDHNVSGLPQQDGLALTRIPRFTAAPPPAVPPRVQKPVAQKPATIRRSTSDISQNGGVSNGGAHISERHSGRPAAGGAGVAKVSLKPAASFNAPKTNDGAATEAQHAPPCLEDGGSESSSSQAERASAAESEEASPATTKIPGGKGKSKSRCQRRIWSFSLPRFMRSHSSPKLNTDSIPGEESRSSTLPRLKSTDDADLSAAAKGGGAHLFKITSLTSLHDLPGHTPPKTCFSQGDLNQTTTSTKTTEGQRIVIRQQDEDIRSGNGVSQEAKKSCSLAESHSSSDNGTDNSGPERPYVMPPRALRKYIKTNFRRLNMQDVDDADTVKKDGDATLKIIVKEDPVPQQSLSATSEKDVESLPSRSSLSSCSDSARTVPNDILEQERDSKEPEVSIDTLPIVTEQIVTDHSHTASYTKETSEDCSSKTHPPSLSAHRLSPPMTCFDVDAEVFSEHADIHRAIPATVRLITAANAALSVLDSPGQGATPTPRVADTETGGAGCEPLVRVLATSAGTACAQSLDVSDSSTQGSLAHLATTGNGEDGCASTTDSTPLANGAPVVPEELERQVDGASCSESLSSFESEVALPDRQERKAHGGHTRKLRVLDRPTCGAGAAVARNKCSGGVAASSGIGCCCSGASACSNSRSSRAAANSSKRHSCGDRVRQLENDVWQAERELLLIKEKVRDIR</sequence>
<dbReference type="Proteomes" id="UP000821865">
    <property type="component" value="Chromosome 6"/>
</dbReference>
<name>A0ACB8CN74_DERSI</name>
<gene>
    <name evidence="1" type="ORF">HPB49_022923</name>
</gene>
<evidence type="ECO:0000313" key="1">
    <source>
        <dbReference type="EMBL" id="KAH7946300.1"/>
    </source>
</evidence>
<protein>
    <submittedName>
        <fullName evidence="1">Uncharacterized protein</fullName>
    </submittedName>
</protein>
<evidence type="ECO:0000313" key="2">
    <source>
        <dbReference type="Proteomes" id="UP000821865"/>
    </source>
</evidence>
<reference evidence="1" key="1">
    <citation type="submission" date="2020-05" db="EMBL/GenBank/DDBJ databases">
        <title>Large-scale comparative analyses of tick genomes elucidate their genetic diversity and vector capacities.</title>
        <authorList>
            <person name="Jia N."/>
            <person name="Wang J."/>
            <person name="Shi W."/>
            <person name="Du L."/>
            <person name="Sun Y."/>
            <person name="Zhan W."/>
            <person name="Jiang J."/>
            <person name="Wang Q."/>
            <person name="Zhang B."/>
            <person name="Ji P."/>
            <person name="Sakyi L.B."/>
            <person name="Cui X."/>
            <person name="Yuan T."/>
            <person name="Jiang B."/>
            <person name="Yang W."/>
            <person name="Lam T.T.-Y."/>
            <person name="Chang Q."/>
            <person name="Ding S."/>
            <person name="Wang X."/>
            <person name="Zhu J."/>
            <person name="Ruan X."/>
            <person name="Zhao L."/>
            <person name="Wei J."/>
            <person name="Que T."/>
            <person name="Du C."/>
            <person name="Cheng J."/>
            <person name="Dai P."/>
            <person name="Han X."/>
            <person name="Huang E."/>
            <person name="Gao Y."/>
            <person name="Liu J."/>
            <person name="Shao H."/>
            <person name="Ye R."/>
            <person name="Li L."/>
            <person name="Wei W."/>
            <person name="Wang X."/>
            <person name="Wang C."/>
            <person name="Yang T."/>
            <person name="Huo Q."/>
            <person name="Li W."/>
            <person name="Guo W."/>
            <person name="Chen H."/>
            <person name="Zhou L."/>
            <person name="Ni X."/>
            <person name="Tian J."/>
            <person name="Zhou Y."/>
            <person name="Sheng Y."/>
            <person name="Liu T."/>
            <person name="Pan Y."/>
            <person name="Xia L."/>
            <person name="Li J."/>
            <person name="Zhao F."/>
            <person name="Cao W."/>
        </authorList>
    </citation>
    <scope>NUCLEOTIDE SEQUENCE</scope>
    <source>
        <strain evidence="1">Dsil-2018</strain>
    </source>
</reference>
<dbReference type="EMBL" id="CM023475">
    <property type="protein sequence ID" value="KAH7946300.1"/>
    <property type="molecule type" value="Genomic_DNA"/>
</dbReference>
<comment type="caution">
    <text evidence="1">The sequence shown here is derived from an EMBL/GenBank/DDBJ whole genome shotgun (WGS) entry which is preliminary data.</text>
</comment>
<proteinExistence type="predicted"/>
<keyword evidence="2" id="KW-1185">Reference proteome</keyword>
<organism evidence="1 2">
    <name type="scientific">Dermacentor silvarum</name>
    <name type="common">Tick</name>
    <dbReference type="NCBI Taxonomy" id="543639"/>
    <lineage>
        <taxon>Eukaryota</taxon>
        <taxon>Metazoa</taxon>
        <taxon>Ecdysozoa</taxon>
        <taxon>Arthropoda</taxon>
        <taxon>Chelicerata</taxon>
        <taxon>Arachnida</taxon>
        <taxon>Acari</taxon>
        <taxon>Parasitiformes</taxon>
        <taxon>Ixodida</taxon>
        <taxon>Ixodoidea</taxon>
        <taxon>Ixodidae</taxon>
        <taxon>Rhipicephalinae</taxon>
        <taxon>Dermacentor</taxon>
    </lineage>
</organism>
<accession>A0ACB8CN74</accession>